<dbReference type="GO" id="GO:0016829">
    <property type="term" value="F:lyase activity"/>
    <property type="evidence" value="ECO:0007669"/>
    <property type="project" value="UniProtKB-KW"/>
</dbReference>
<accession>A0A4R8MF57</accession>
<dbReference type="RefSeq" id="WP_133955877.1">
    <property type="nucleotide sequence ID" value="NZ_SORI01000002.1"/>
</dbReference>
<dbReference type="Pfam" id="PF08666">
    <property type="entry name" value="SAF"/>
    <property type="match status" value="1"/>
</dbReference>
<keyword evidence="4" id="KW-1185">Reference proteome</keyword>
<dbReference type="AlphaFoldDB" id="A0A4R8MF57"/>
<gene>
    <name evidence="3" type="ORF">C8D99_10248</name>
</gene>
<dbReference type="Gene3D" id="2.30.130.110">
    <property type="match status" value="1"/>
</dbReference>
<protein>
    <submittedName>
        <fullName evidence="3">SAF domain-containing protein</fullName>
    </submittedName>
</protein>
<dbReference type="CDD" id="cd11613">
    <property type="entry name" value="SAF_AH_GD"/>
    <property type="match status" value="1"/>
</dbReference>
<organism evidence="3 4">
    <name type="scientific">Aminivibrio pyruvatiphilus</name>
    <dbReference type="NCBI Taxonomy" id="1005740"/>
    <lineage>
        <taxon>Bacteria</taxon>
        <taxon>Thermotogati</taxon>
        <taxon>Synergistota</taxon>
        <taxon>Synergistia</taxon>
        <taxon>Synergistales</taxon>
        <taxon>Aminobacteriaceae</taxon>
        <taxon>Aminivibrio</taxon>
    </lineage>
</organism>
<comment type="caution">
    <text evidence="3">The sequence shown here is derived from an EMBL/GenBank/DDBJ whole genome shotgun (WGS) entry which is preliminary data.</text>
</comment>
<keyword evidence="1" id="KW-0456">Lyase</keyword>
<dbReference type="OrthoDB" id="9804574at2"/>
<evidence type="ECO:0000259" key="2">
    <source>
        <dbReference type="SMART" id="SM00858"/>
    </source>
</evidence>
<evidence type="ECO:0000256" key="1">
    <source>
        <dbReference type="ARBA" id="ARBA00023239"/>
    </source>
</evidence>
<dbReference type="InterPro" id="IPR013974">
    <property type="entry name" value="SAF"/>
</dbReference>
<evidence type="ECO:0000313" key="4">
    <source>
        <dbReference type="Proteomes" id="UP000295066"/>
    </source>
</evidence>
<dbReference type="Proteomes" id="UP000295066">
    <property type="component" value="Unassembled WGS sequence"/>
</dbReference>
<dbReference type="EMBL" id="SORI01000002">
    <property type="protein sequence ID" value="TDY63067.1"/>
    <property type="molecule type" value="Genomic_DNA"/>
</dbReference>
<dbReference type="InterPro" id="IPR044144">
    <property type="entry name" value="SAF_UxaA/GarD"/>
</dbReference>
<name>A0A4R8MF57_9BACT</name>
<sequence length="123" mass="13242">MKDILETTSGTGKDKDHIPALLLSETDDVATLLSSAEKGALVCIMSGGRVLRAADAIPLYHKIALRSVSRGETVLKYGVAIGRARQDIPAGAWVHLHNLESFLDEKSSSLDLHTGVDTGRQYE</sequence>
<evidence type="ECO:0000313" key="3">
    <source>
        <dbReference type="EMBL" id="TDY63067.1"/>
    </source>
</evidence>
<feature type="domain" description="SAF" evidence="2">
    <location>
        <begin position="27"/>
        <end position="100"/>
    </location>
</feature>
<proteinExistence type="predicted"/>
<dbReference type="SMART" id="SM00858">
    <property type="entry name" value="SAF"/>
    <property type="match status" value="1"/>
</dbReference>
<reference evidence="3 4" key="1">
    <citation type="submission" date="2019-03" db="EMBL/GenBank/DDBJ databases">
        <title>Genomic Encyclopedia of Type Strains, Phase IV (KMG-IV): sequencing the most valuable type-strain genomes for metagenomic binning, comparative biology and taxonomic classification.</title>
        <authorList>
            <person name="Goeker M."/>
        </authorList>
    </citation>
    <scope>NUCLEOTIDE SEQUENCE [LARGE SCALE GENOMIC DNA]</scope>
    <source>
        <strain evidence="3 4">DSM 25964</strain>
    </source>
</reference>